<proteinExistence type="inferred from homology"/>
<evidence type="ECO:0000256" key="1">
    <source>
        <dbReference type="ARBA" id="ARBA00004496"/>
    </source>
</evidence>
<feature type="region of interest" description="Disordered" evidence="6">
    <location>
        <begin position="420"/>
        <end position="440"/>
    </location>
</feature>
<evidence type="ECO:0000256" key="6">
    <source>
        <dbReference type="SAM" id="MobiDB-lite"/>
    </source>
</evidence>
<feature type="region of interest" description="Disordered" evidence="6">
    <location>
        <begin position="824"/>
        <end position="885"/>
    </location>
</feature>
<evidence type="ECO:0000256" key="2">
    <source>
        <dbReference type="ARBA" id="ARBA00022490"/>
    </source>
</evidence>
<dbReference type="Proteomes" id="UP001209540">
    <property type="component" value="Unassembled WGS sequence"/>
</dbReference>
<keyword evidence="9" id="KW-1185">Reference proteome</keyword>
<feature type="domain" description="UDENN FLCN/SMCR8-type" evidence="7">
    <location>
        <begin position="31"/>
        <end position="789"/>
    </location>
</feature>
<dbReference type="GO" id="GO:0005085">
    <property type="term" value="F:guanyl-nucleotide exchange factor activity"/>
    <property type="evidence" value="ECO:0007669"/>
    <property type="project" value="UniProtKB-KW"/>
</dbReference>
<dbReference type="EMBL" id="JAIXMP010000009">
    <property type="protein sequence ID" value="KAI9268135.1"/>
    <property type="molecule type" value="Genomic_DNA"/>
</dbReference>
<feature type="compositionally biased region" description="Basic and acidic residues" evidence="6">
    <location>
        <begin position="849"/>
        <end position="859"/>
    </location>
</feature>
<dbReference type="GO" id="GO:0005737">
    <property type="term" value="C:cytoplasm"/>
    <property type="evidence" value="ECO:0007669"/>
    <property type="project" value="UniProtKB-SubCell"/>
</dbReference>
<evidence type="ECO:0000259" key="7">
    <source>
        <dbReference type="PROSITE" id="PS51834"/>
    </source>
</evidence>
<feature type="region of interest" description="Disordered" evidence="6">
    <location>
        <begin position="1"/>
        <end position="29"/>
    </location>
</feature>
<dbReference type="GO" id="GO:0032045">
    <property type="term" value="C:guanyl-nucleotide exchange factor complex"/>
    <property type="evidence" value="ECO:0007669"/>
    <property type="project" value="TreeGrafter"/>
</dbReference>
<dbReference type="PANTHER" id="PTHR31334:SF1">
    <property type="entry name" value="GUANINE NUCLEOTIDE EXCHANGE PROTEIN SMCR8"/>
    <property type="match status" value="1"/>
</dbReference>
<feature type="compositionally biased region" description="Polar residues" evidence="6">
    <location>
        <begin position="292"/>
        <end position="308"/>
    </location>
</feature>
<feature type="compositionally biased region" description="Pro residues" evidence="6">
    <location>
        <begin position="505"/>
        <end position="520"/>
    </location>
</feature>
<dbReference type="InterPro" id="IPR037521">
    <property type="entry name" value="FLCN/SMCR8_DENN"/>
</dbReference>
<evidence type="ECO:0000313" key="9">
    <source>
        <dbReference type="Proteomes" id="UP001209540"/>
    </source>
</evidence>
<keyword evidence="2" id="KW-0963">Cytoplasm</keyword>
<feature type="compositionally biased region" description="Polar residues" evidence="6">
    <location>
        <begin position="14"/>
        <end position="25"/>
    </location>
</feature>
<comment type="subcellular location">
    <subcellularLocation>
        <location evidence="1">Cytoplasm</location>
    </subcellularLocation>
</comment>
<evidence type="ECO:0000256" key="3">
    <source>
        <dbReference type="ARBA" id="ARBA00022658"/>
    </source>
</evidence>
<dbReference type="PROSITE" id="PS51834">
    <property type="entry name" value="DENN_FLCN_SMCR8"/>
    <property type="match status" value="1"/>
</dbReference>
<comment type="similarity">
    <text evidence="5">Belongs to the SMCR8 family.</text>
</comment>
<keyword evidence="4" id="KW-0072">Autophagy</keyword>
<gene>
    <name evidence="8" type="ORF">BDA99DRAFT_504939</name>
</gene>
<evidence type="ECO:0000256" key="5">
    <source>
        <dbReference type="ARBA" id="ARBA00038137"/>
    </source>
</evidence>
<evidence type="ECO:0000313" key="8">
    <source>
        <dbReference type="EMBL" id="KAI9268135.1"/>
    </source>
</evidence>
<dbReference type="AlphaFoldDB" id="A0AAD5KEE5"/>
<accession>A0AAD5KEE5</accession>
<dbReference type="GO" id="GO:0006914">
    <property type="term" value="P:autophagy"/>
    <property type="evidence" value="ECO:0007669"/>
    <property type="project" value="UniProtKB-KW"/>
</dbReference>
<feature type="compositionally biased region" description="Pro residues" evidence="6">
    <location>
        <begin position="829"/>
        <end position="848"/>
    </location>
</feature>
<sequence>MAENDLLESEKTRCQNTTAGTTPIEQQQRQRSIQQFNGTEPQDFILISEFSELEGPLPLAVVSEHVYFDLKDPDFDTDGLSKLGLEQFDFNAFVLRIVSVDQTSEQFEHPDLDATNMFSIPDDTQVYTTDAENQFFAFTHHLALFDINARGYVHPVALSYITCDPEKIVWRFEDFSERFNEVSRLMKKGNFSNFAMDLKYRLMDLEYTQKLVGSHDEEKQQCNISIEAMQQAITVTRLMVDTVESYLVQLVHESTPELLSDYSSTTTTVATPGAASGGGGSRKASDGFLATTPITPSNSLPETPNDIRQQQQLPQQQQQEGGGVGGSLVFPLLALIPQSHEDQVKCLFEEPGSDYEPKFVDTLHPVSHFERKLRSLAQLCQEPKQPQQKDQPYRISTTTSVATKRTSLPATVIPLASAIEPPRSSPIDEEAGEDGQLNKPTFASTINEDMYAEAIKCMTEMTHDFGFSSEILDLIEDEEMYLQPTSGVLLVGRTFVMNMKNPQPRRQPLPSPISTQPPLPQQQQQQQQTCNNNNTAVMLKQEQPVPNLMADLQDDEEEEDNLPMNRIHNILWHHGDLQSPGIQHLTTLKQLGDTLPHLIFALLTGRPVVVMSDESNKQRVQNTIQSLSVFIPSQPKIQSKDQQETLLHEWFEKKETLLTDVELDSIKLVGAAKNNIDASIYKLDISCLDISNERHPNLITSPLYLDGYWINQMMDRLKYFTSDRSFFAYLQTIFMAMALKAYIYHHMYNTLETNVFSSSSSFSAALEGSGLTKKWSVRRIMSYLRRIEEREDNHYQSSHGGGENLSTVSEHDDFAAAAATTDTGTFVLLPPPPPPTPVTPVSPTTPHPPCEDHGKDHHQQQQKSDEDESDSESSMTDGGMTLNERRGRRFLEQKLGIHGDDQNIVIYFSNSIL</sequence>
<evidence type="ECO:0000256" key="4">
    <source>
        <dbReference type="ARBA" id="ARBA00023006"/>
    </source>
</evidence>
<feature type="region of interest" description="Disordered" evidence="6">
    <location>
        <begin position="270"/>
        <end position="322"/>
    </location>
</feature>
<keyword evidence="3" id="KW-0344">Guanine-nucleotide releasing factor</keyword>
<reference evidence="8" key="2">
    <citation type="submission" date="2023-02" db="EMBL/GenBank/DDBJ databases">
        <authorList>
            <consortium name="DOE Joint Genome Institute"/>
            <person name="Mondo S.J."/>
            <person name="Chang Y."/>
            <person name="Wang Y."/>
            <person name="Ahrendt S."/>
            <person name="Andreopoulos W."/>
            <person name="Barry K."/>
            <person name="Beard J."/>
            <person name="Benny G.L."/>
            <person name="Blankenship S."/>
            <person name="Bonito G."/>
            <person name="Cuomo C."/>
            <person name="Desiro A."/>
            <person name="Gervers K.A."/>
            <person name="Hundley H."/>
            <person name="Kuo A."/>
            <person name="LaButti K."/>
            <person name="Lang B.F."/>
            <person name="Lipzen A."/>
            <person name="O'Donnell K."/>
            <person name="Pangilinan J."/>
            <person name="Reynolds N."/>
            <person name="Sandor L."/>
            <person name="Smith M.W."/>
            <person name="Tsang A."/>
            <person name="Grigoriev I.V."/>
            <person name="Stajich J.E."/>
            <person name="Spatafora J.W."/>
        </authorList>
    </citation>
    <scope>NUCLEOTIDE SEQUENCE</scope>
    <source>
        <strain evidence="8">RSA 2281</strain>
    </source>
</reference>
<dbReference type="PANTHER" id="PTHR31334">
    <property type="entry name" value="SMITH-MAGENIS SYNDROME REGION GENE 8 PROTEIN"/>
    <property type="match status" value="1"/>
</dbReference>
<feature type="compositionally biased region" description="Low complexity" evidence="6">
    <location>
        <begin position="309"/>
        <end position="319"/>
    </location>
</feature>
<organism evidence="8 9">
    <name type="scientific">Phascolomyces articulosus</name>
    <dbReference type="NCBI Taxonomy" id="60185"/>
    <lineage>
        <taxon>Eukaryota</taxon>
        <taxon>Fungi</taxon>
        <taxon>Fungi incertae sedis</taxon>
        <taxon>Mucoromycota</taxon>
        <taxon>Mucoromycotina</taxon>
        <taxon>Mucoromycetes</taxon>
        <taxon>Mucorales</taxon>
        <taxon>Lichtheimiaceae</taxon>
        <taxon>Phascolomyces</taxon>
    </lineage>
</organism>
<reference evidence="8" key="1">
    <citation type="journal article" date="2022" name="IScience">
        <title>Evolution of zygomycete secretomes and the origins of terrestrial fungal ecologies.</title>
        <authorList>
            <person name="Chang Y."/>
            <person name="Wang Y."/>
            <person name="Mondo S."/>
            <person name="Ahrendt S."/>
            <person name="Andreopoulos W."/>
            <person name="Barry K."/>
            <person name="Beard J."/>
            <person name="Benny G.L."/>
            <person name="Blankenship S."/>
            <person name="Bonito G."/>
            <person name="Cuomo C."/>
            <person name="Desiro A."/>
            <person name="Gervers K.A."/>
            <person name="Hundley H."/>
            <person name="Kuo A."/>
            <person name="LaButti K."/>
            <person name="Lang B.F."/>
            <person name="Lipzen A."/>
            <person name="O'Donnell K."/>
            <person name="Pangilinan J."/>
            <person name="Reynolds N."/>
            <person name="Sandor L."/>
            <person name="Smith M.E."/>
            <person name="Tsang A."/>
            <person name="Grigoriev I.V."/>
            <person name="Stajich J.E."/>
            <person name="Spatafora J.W."/>
        </authorList>
    </citation>
    <scope>NUCLEOTIDE SEQUENCE</scope>
    <source>
        <strain evidence="8">RSA 2281</strain>
    </source>
</reference>
<feature type="region of interest" description="Disordered" evidence="6">
    <location>
        <begin position="500"/>
        <end position="530"/>
    </location>
</feature>
<protein>
    <recommendedName>
        <fullName evidence="7">UDENN FLCN/SMCR8-type domain-containing protein</fullName>
    </recommendedName>
</protein>
<name>A0AAD5KEE5_9FUNG</name>
<comment type="caution">
    <text evidence="8">The sequence shown here is derived from an EMBL/GenBank/DDBJ whole genome shotgun (WGS) entry which is preliminary data.</text>
</comment>